<name>A0A1R2CP02_9CILI</name>
<reference evidence="3 4" key="1">
    <citation type="submission" date="2016-11" db="EMBL/GenBank/DDBJ databases">
        <title>The macronuclear genome of Stentor coeruleus: a giant cell with tiny introns.</title>
        <authorList>
            <person name="Slabodnick M."/>
            <person name="Ruby J.G."/>
            <person name="Reiff S.B."/>
            <person name="Swart E.C."/>
            <person name="Gosai S."/>
            <person name="Prabakaran S."/>
            <person name="Witkowska E."/>
            <person name="Larue G.E."/>
            <person name="Fisher S."/>
            <person name="Freeman R.M."/>
            <person name="Gunawardena J."/>
            <person name="Chu W."/>
            <person name="Stover N.A."/>
            <person name="Gregory B.D."/>
            <person name="Nowacki M."/>
            <person name="Derisi J."/>
            <person name="Roy S.W."/>
            <person name="Marshall W.F."/>
            <person name="Sood P."/>
        </authorList>
    </citation>
    <scope>NUCLEOTIDE SEQUENCE [LARGE SCALE GENOMIC DNA]</scope>
    <source>
        <strain evidence="3">WM001</strain>
    </source>
</reference>
<accession>A0A1R2CP02</accession>
<protein>
    <recommendedName>
        <fullName evidence="2">B box-type domain-containing protein</fullName>
    </recommendedName>
</protein>
<proteinExistence type="predicted"/>
<sequence length="329" mass="38202">MECEDCHINVSSLFCLGCKKHMCIKCEENKHPSTHAIVPSQSNDVCGDHKLPFDLFCETCDIMLCSYCTKIHHSSYHIIRNLLEVFRKKSSNLHAILNERGYAKKQMIEIQLEFRKNQHHDFLKQYLSLEREIYDTRQAMSKRLELHVAPTISELKEHLKEVNEDILGLKSALDLVETSSKYSFLNKYKTLMNKILTIKSKGPRPEKNVDLESVPAELQEWNERARVCKSLTSLNKAKNDILWDIWSGRLTNPDAAAAREVSQWSRLTDNYIQKISKMAQVCYFCKLPLSPDSINDECRMNTREASLYSRDSKIPPRHIGSGYHYFVKK</sequence>
<dbReference type="Gene3D" id="3.30.160.60">
    <property type="entry name" value="Classic Zinc Finger"/>
    <property type="match status" value="1"/>
</dbReference>
<evidence type="ECO:0000313" key="4">
    <source>
        <dbReference type="Proteomes" id="UP000187209"/>
    </source>
</evidence>
<keyword evidence="1" id="KW-0862">Zinc</keyword>
<dbReference type="Pfam" id="PF00643">
    <property type="entry name" value="zf-B_box"/>
    <property type="match status" value="1"/>
</dbReference>
<organism evidence="3 4">
    <name type="scientific">Stentor coeruleus</name>
    <dbReference type="NCBI Taxonomy" id="5963"/>
    <lineage>
        <taxon>Eukaryota</taxon>
        <taxon>Sar</taxon>
        <taxon>Alveolata</taxon>
        <taxon>Ciliophora</taxon>
        <taxon>Postciliodesmatophora</taxon>
        <taxon>Heterotrichea</taxon>
        <taxon>Heterotrichida</taxon>
        <taxon>Stentoridae</taxon>
        <taxon>Stentor</taxon>
    </lineage>
</organism>
<keyword evidence="4" id="KW-1185">Reference proteome</keyword>
<keyword evidence="1" id="KW-0863">Zinc-finger</keyword>
<comment type="caution">
    <text evidence="3">The sequence shown here is derived from an EMBL/GenBank/DDBJ whole genome shotgun (WGS) entry which is preliminary data.</text>
</comment>
<dbReference type="AlphaFoldDB" id="A0A1R2CP02"/>
<dbReference type="OrthoDB" id="10025199at2759"/>
<evidence type="ECO:0000256" key="1">
    <source>
        <dbReference type="PROSITE-ProRule" id="PRU00024"/>
    </source>
</evidence>
<dbReference type="PROSITE" id="PS50119">
    <property type="entry name" value="ZF_BBOX"/>
    <property type="match status" value="2"/>
</dbReference>
<evidence type="ECO:0000313" key="3">
    <source>
        <dbReference type="EMBL" id="OMJ90725.1"/>
    </source>
</evidence>
<keyword evidence="1" id="KW-0479">Metal-binding</keyword>
<dbReference type="EMBL" id="MPUH01000097">
    <property type="protein sequence ID" value="OMJ90725.1"/>
    <property type="molecule type" value="Genomic_DNA"/>
</dbReference>
<dbReference type="SUPFAM" id="SSF57845">
    <property type="entry name" value="B-box zinc-binding domain"/>
    <property type="match status" value="1"/>
</dbReference>
<dbReference type="Proteomes" id="UP000187209">
    <property type="component" value="Unassembled WGS sequence"/>
</dbReference>
<evidence type="ECO:0000259" key="2">
    <source>
        <dbReference type="PROSITE" id="PS50119"/>
    </source>
</evidence>
<gene>
    <name evidence="3" type="ORF">SteCoe_6901</name>
</gene>
<dbReference type="InterPro" id="IPR000315">
    <property type="entry name" value="Znf_B-box"/>
</dbReference>
<feature type="domain" description="B box-type" evidence="2">
    <location>
        <begin position="1"/>
        <end position="40"/>
    </location>
</feature>
<feature type="domain" description="B box-type" evidence="2">
    <location>
        <begin position="41"/>
        <end position="82"/>
    </location>
</feature>
<dbReference type="GO" id="GO:0008270">
    <property type="term" value="F:zinc ion binding"/>
    <property type="evidence" value="ECO:0007669"/>
    <property type="project" value="UniProtKB-KW"/>
</dbReference>